<dbReference type="Proteomes" id="UP000011581">
    <property type="component" value="Unassembled WGS sequence"/>
</dbReference>
<evidence type="ECO:0008006" key="3">
    <source>
        <dbReference type="Google" id="ProtNLM"/>
    </source>
</evidence>
<dbReference type="SUPFAM" id="SSF46785">
    <property type="entry name" value="Winged helix' DNA-binding domain"/>
    <property type="match status" value="1"/>
</dbReference>
<dbReference type="RefSeq" id="WP_008368116.1">
    <property type="nucleotide sequence ID" value="NZ_AOJF01000057.1"/>
</dbReference>
<dbReference type="AlphaFoldDB" id="M0NHZ4"/>
<evidence type="ECO:0000313" key="2">
    <source>
        <dbReference type="Proteomes" id="UP000011581"/>
    </source>
</evidence>
<reference evidence="1 2" key="1">
    <citation type="journal article" date="2014" name="PLoS Genet.">
        <title>Phylogenetically driven sequencing of extremely halophilic archaea reveals strategies for static and dynamic osmo-response.</title>
        <authorList>
            <person name="Becker E.A."/>
            <person name="Seitzer P.M."/>
            <person name="Tritt A."/>
            <person name="Larsen D."/>
            <person name="Krusor M."/>
            <person name="Yao A.I."/>
            <person name="Wu D."/>
            <person name="Madern D."/>
            <person name="Eisen J.A."/>
            <person name="Darling A.E."/>
            <person name="Facciotti M.T."/>
        </authorList>
    </citation>
    <scope>NUCLEOTIDE SEQUENCE [LARGE SCALE GENOMIC DNA]</scope>
    <source>
        <strain evidence="1 2">JCM 13561</strain>
    </source>
</reference>
<accession>M0NHZ4</accession>
<gene>
    <name evidence="1" type="ORF">C470_14433</name>
</gene>
<comment type="caution">
    <text evidence="1">The sequence shown here is derived from an EMBL/GenBank/DDBJ whole genome shotgun (WGS) entry which is preliminary data.</text>
</comment>
<dbReference type="EMBL" id="AOJF01000057">
    <property type="protein sequence ID" value="EMA57471.1"/>
    <property type="molecule type" value="Genomic_DNA"/>
</dbReference>
<name>M0NHZ4_9EURY</name>
<protein>
    <recommendedName>
        <fullName evidence="3">HTH marR-type domain-containing protein</fullName>
    </recommendedName>
</protein>
<organism evidence="1 2">
    <name type="scientific">Halorubrum distributum JCM 13561</name>
    <dbReference type="NCBI Taxonomy" id="1227483"/>
    <lineage>
        <taxon>Archaea</taxon>
        <taxon>Methanobacteriati</taxon>
        <taxon>Methanobacteriota</taxon>
        <taxon>Stenosarchaea group</taxon>
        <taxon>Halobacteria</taxon>
        <taxon>Halobacteriales</taxon>
        <taxon>Haloferacaceae</taxon>
        <taxon>Halorubrum</taxon>
        <taxon>Halorubrum distributum group</taxon>
    </lineage>
</organism>
<proteinExistence type="predicted"/>
<sequence length="63" mass="7161">MDELEVRLALSETEPMSVEAIVDERGLDRRHVVKQLAQLEAYGHVKQTDSGFIDTGKRDSFNE</sequence>
<dbReference type="PATRIC" id="fig|1227483.3.peg.2872"/>
<evidence type="ECO:0000313" key="1">
    <source>
        <dbReference type="EMBL" id="EMA57471.1"/>
    </source>
</evidence>
<dbReference type="InterPro" id="IPR036390">
    <property type="entry name" value="WH_DNA-bd_sf"/>
</dbReference>